<dbReference type="InterPro" id="IPR001387">
    <property type="entry name" value="Cro/C1-type_HTH"/>
</dbReference>
<reference evidence="2 3" key="1">
    <citation type="submission" date="2024-03" db="EMBL/GenBank/DDBJ databases">
        <title>Human intestinal bacterial collection.</title>
        <authorList>
            <person name="Pauvert C."/>
            <person name="Hitch T.C.A."/>
            <person name="Clavel T."/>
        </authorList>
    </citation>
    <scope>NUCLEOTIDE SEQUENCE [LARGE SCALE GENOMIC DNA]</scope>
    <source>
        <strain evidence="2 3">CLA-JM-H10</strain>
    </source>
</reference>
<proteinExistence type="predicted"/>
<dbReference type="PROSITE" id="PS50943">
    <property type="entry name" value="HTH_CROC1"/>
    <property type="match status" value="1"/>
</dbReference>
<accession>A0ABV1GMP3</accession>
<dbReference type="CDD" id="cd00093">
    <property type="entry name" value="HTH_XRE"/>
    <property type="match status" value="1"/>
</dbReference>
<sequence>MTQPITRKNYMDYWRFTPEEKDQLINRLAKELPALRGAAKATQDELANAIGVSRQTYNAVEMLKRKMTWSTYMALILFFDYNPNTHDTIRQLDAFPYHLDECWLAGKMDQMKGD</sequence>
<dbReference type="EMBL" id="JBBMES010000005">
    <property type="protein sequence ID" value="MEQ2534767.1"/>
    <property type="molecule type" value="Genomic_DNA"/>
</dbReference>
<gene>
    <name evidence="2" type="ORF">WMO38_06510</name>
</gene>
<dbReference type="InterPro" id="IPR010982">
    <property type="entry name" value="Lambda_DNA-bd_dom_sf"/>
</dbReference>
<dbReference type="Gene3D" id="1.10.260.40">
    <property type="entry name" value="lambda repressor-like DNA-binding domains"/>
    <property type="match status" value="1"/>
</dbReference>
<dbReference type="Proteomes" id="UP001480973">
    <property type="component" value="Unassembled WGS sequence"/>
</dbReference>
<evidence type="ECO:0000259" key="1">
    <source>
        <dbReference type="PROSITE" id="PS50943"/>
    </source>
</evidence>
<evidence type="ECO:0000313" key="2">
    <source>
        <dbReference type="EMBL" id="MEQ2534767.1"/>
    </source>
</evidence>
<name>A0ABV1GMP3_9FIRM</name>
<organism evidence="2 3">
    <name type="scientific">Lachnospira intestinalis</name>
    <dbReference type="NCBI Taxonomy" id="3133158"/>
    <lineage>
        <taxon>Bacteria</taxon>
        <taxon>Bacillati</taxon>
        <taxon>Bacillota</taxon>
        <taxon>Clostridia</taxon>
        <taxon>Lachnospirales</taxon>
        <taxon>Lachnospiraceae</taxon>
        <taxon>Lachnospira</taxon>
    </lineage>
</organism>
<dbReference type="SUPFAM" id="SSF47413">
    <property type="entry name" value="lambda repressor-like DNA-binding domains"/>
    <property type="match status" value="1"/>
</dbReference>
<feature type="domain" description="HTH cro/C1-type" evidence="1">
    <location>
        <begin position="34"/>
        <end position="61"/>
    </location>
</feature>
<protein>
    <recommendedName>
        <fullName evidence="1">HTH cro/C1-type domain-containing protein</fullName>
    </recommendedName>
</protein>
<comment type="caution">
    <text evidence="2">The sequence shown here is derived from an EMBL/GenBank/DDBJ whole genome shotgun (WGS) entry which is preliminary data.</text>
</comment>
<evidence type="ECO:0000313" key="3">
    <source>
        <dbReference type="Proteomes" id="UP001480973"/>
    </source>
</evidence>
<keyword evidence="3" id="KW-1185">Reference proteome</keyword>